<dbReference type="HOGENOM" id="CLU_1147185_0_0_1"/>
<evidence type="ECO:0000313" key="3">
    <source>
        <dbReference type="EMBL" id="EJW04489.1"/>
    </source>
</evidence>
<name>J9DAF6_EDHAE</name>
<reference evidence="3 4" key="1">
    <citation type="submission" date="2011-08" db="EMBL/GenBank/DDBJ databases">
        <authorList>
            <person name="Liu Z.J."/>
            <person name="Shi F.L."/>
            <person name="Lu J.Q."/>
            <person name="Li M."/>
            <person name="Wang Z.L."/>
        </authorList>
    </citation>
    <scope>NUCLEOTIDE SEQUENCE [LARGE SCALE GENOMIC DNA]</scope>
    <source>
        <strain evidence="3 4">USNM 41457</strain>
    </source>
</reference>
<keyword evidence="4" id="KW-1185">Reference proteome</keyword>
<sequence>MLMSFLLCFVQIFLCSDIPEKNDEKAEVRPNEHSEDQNHHLKFENPFLSENMEIAKNVKKSHDFEGTEKLPVEDKYDETNTINEETKTDLDQKKIVKADNQEKDSKEQESRICADETEEVSDLNTKILDEKSDISDENFTTIKNEDRFSEESDFFLPEKPANPSRFIYNSNMKVLFDKDCNFEVSFNGIITNKIEDQKDLDIFSNSKSETNMVYGDSKMYFQLEENLADKIKQFFQKVINDS</sequence>
<dbReference type="EMBL" id="AFBI03000018">
    <property type="protein sequence ID" value="EJW04489.1"/>
    <property type="molecule type" value="Genomic_DNA"/>
</dbReference>
<dbReference type="AlphaFoldDB" id="J9DAF6"/>
<dbReference type="InParanoid" id="J9DAF6"/>
<feature type="compositionally biased region" description="Basic and acidic residues" evidence="1">
    <location>
        <begin position="60"/>
        <end position="114"/>
    </location>
</feature>
<evidence type="ECO:0000313" key="4">
    <source>
        <dbReference type="Proteomes" id="UP000003163"/>
    </source>
</evidence>
<accession>J9DAF6</accession>
<feature type="chain" id="PRO_5012677864" evidence="2">
    <location>
        <begin position="16"/>
        <end position="242"/>
    </location>
</feature>
<keyword evidence="2" id="KW-0732">Signal</keyword>
<dbReference type="VEuPathDB" id="MicrosporidiaDB:EDEG_01282"/>
<gene>
    <name evidence="3" type="ORF">EDEG_01282</name>
</gene>
<reference evidence="4" key="2">
    <citation type="submission" date="2015-07" db="EMBL/GenBank/DDBJ databases">
        <title>Contrasting host-pathogen interactions and genome evolution in two generalist and specialist microsporidian pathogens of mosquitoes.</title>
        <authorList>
            <consortium name="The Broad Institute Genomics Platform"/>
            <consortium name="The Broad Institute Genome Sequencing Center for Infectious Disease"/>
            <person name="Cuomo C.A."/>
            <person name="Sanscrainte N.D."/>
            <person name="Goldberg J.M."/>
            <person name="Heiman D."/>
            <person name="Young S."/>
            <person name="Zeng Q."/>
            <person name="Becnel J.J."/>
            <person name="Birren B.W."/>
        </authorList>
    </citation>
    <scope>NUCLEOTIDE SEQUENCE [LARGE SCALE GENOMIC DNA]</scope>
    <source>
        <strain evidence="4">USNM 41457</strain>
    </source>
</reference>
<proteinExistence type="predicted"/>
<organism evidence="3 4">
    <name type="scientific">Edhazardia aedis (strain USNM 41457)</name>
    <name type="common">Microsporidian parasite</name>
    <dbReference type="NCBI Taxonomy" id="1003232"/>
    <lineage>
        <taxon>Eukaryota</taxon>
        <taxon>Fungi</taxon>
        <taxon>Fungi incertae sedis</taxon>
        <taxon>Microsporidia</taxon>
        <taxon>Edhazardia</taxon>
    </lineage>
</organism>
<comment type="caution">
    <text evidence="3">The sequence shown here is derived from an EMBL/GenBank/DDBJ whole genome shotgun (WGS) entry which is preliminary data.</text>
</comment>
<dbReference type="Proteomes" id="UP000003163">
    <property type="component" value="Unassembled WGS sequence"/>
</dbReference>
<feature type="region of interest" description="Disordered" evidence="1">
    <location>
        <begin position="60"/>
        <end position="117"/>
    </location>
</feature>
<evidence type="ECO:0000256" key="2">
    <source>
        <dbReference type="SAM" id="SignalP"/>
    </source>
</evidence>
<protein>
    <submittedName>
        <fullName evidence="3">Uncharacterized protein</fullName>
    </submittedName>
</protein>
<evidence type="ECO:0000256" key="1">
    <source>
        <dbReference type="SAM" id="MobiDB-lite"/>
    </source>
</evidence>
<feature type="signal peptide" evidence="2">
    <location>
        <begin position="1"/>
        <end position="15"/>
    </location>
</feature>